<proteinExistence type="inferred from homology"/>
<dbReference type="NCBIfam" id="TIGR01879">
    <property type="entry name" value="hydantase"/>
    <property type="match status" value="1"/>
</dbReference>
<dbReference type="EC" id="3.5.-.-" evidence="3"/>
<sequence length="420" mass="44557">MSFDRTLGNIAAQAWTVMEEIGRLTGTAEAGITRACYGEGEQIAAEKVSHFAQGLGLELQPDRFGNLHGVVPGTDPSVKAIMTGSHLDSVPGGGNYDGLAGVMASIATAAAALRDGGQRRTIRAVAMRGEESPWFGTAYVGSRLMLGHSTLAELGGLPRIDTGRPLQEHLDNLGYASAPVMPISRDTVAGFFELHIEQGPLLTARNLPVAIATDIRGNIRYPDARCFGEYGHSAALPRAYRHDAVLAVAELALEFERFWEEAEKSDPSCVFTMGKFGTDPAAHAMTKVPGEVRFSFNVGSIREEVIAQADALLARLLDSITQRRGVRFEMGPRFGSAPSRLDPALIAMVEDSAKAVGPGALHLATVGHDAAMFHQAGIPASVMLVRNANGSHNPRESMTEADFVLGTRVLGGAAMRAANS</sequence>
<dbReference type="RefSeq" id="WP_301589647.1">
    <property type="nucleotide sequence ID" value="NZ_JAPFQI010000004.1"/>
</dbReference>
<accession>A0ABT3NU74</accession>
<name>A0ABT3NU74_9PROT</name>
<dbReference type="InterPro" id="IPR002933">
    <property type="entry name" value="Peptidase_M20"/>
</dbReference>
<evidence type="ECO:0000256" key="1">
    <source>
        <dbReference type="ARBA" id="ARBA00006153"/>
    </source>
</evidence>
<gene>
    <name evidence="3" type="ORF">OF850_08750</name>
</gene>
<organism evidence="3 4">
    <name type="scientific">Sabulicella glaciei</name>
    <dbReference type="NCBI Taxonomy" id="2984948"/>
    <lineage>
        <taxon>Bacteria</taxon>
        <taxon>Pseudomonadati</taxon>
        <taxon>Pseudomonadota</taxon>
        <taxon>Alphaproteobacteria</taxon>
        <taxon>Acetobacterales</taxon>
        <taxon>Acetobacteraceae</taxon>
        <taxon>Sabulicella</taxon>
    </lineage>
</organism>
<protein>
    <submittedName>
        <fullName evidence="3">Hydantoinase/carbamoylase family amidase</fullName>
        <ecNumber evidence="3">3.5.-.-</ecNumber>
    </submittedName>
</protein>
<evidence type="ECO:0000313" key="4">
    <source>
        <dbReference type="Proteomes" id="UP001526430"/>
    </source>
</evidence>
<evidence type="ECO:0000256" key="2">
    <source>
        <dbReference type="ARBA" id="ARBA00022801"/>
    </source>
</evidence>
<dbReference type="Pfam" id="PF01546">
    <property type="entry name" value="Peptidase_M20"/>
    <property type="match status" value="1"/>
</dbReference>
<keyword evidence="2 3" id="KW-0378">Hydrolase</keyword>
<evidence type="ECO:0000313" key="3">
    <source>
        <dbReference type="EMBL" id="MCW8085712.1"/>
    </source>
</evidence>
<dbReference type="InterPro" id="IPR036264">
    <property type="entry name" value="Bact_exopeptidase_dim_dom"/>
</dbReference>
<dbReference type="GO" id="GO:0016787">
    <property type="term" value="F:hydrolase activity"/>
    <property type="evidence" value="ECO:0007669"/>
    <property type="project" value="UniProtKB-KW"/>
</dbReference>
<dbReference type="SUPFAM" id="SSF55031">
    <property type="entry name" value="Bacterial exopeptidase dimerisation domain"/>
    <property type="match status" value="1"/>
</dbReference>
<comment type="similarity">
    <text evidence="1">Belongs to the peptidase M20 family.</text>
</comment>
<dbReference type="Gene3D" id="3.40.630.10">
    <property type="entry name" value="Zn peptidases"/>
    <property type="match status" value="1"/>
</dbReference>
<dbReference type="PIRSF" id="PIRSF001235">
    <property type="entry name" value="Amidase_carbamoylase"/>
    <property type="match status" value="1"/>
</dbReference>
<dbReference type="PANTHER" id="PTHR32494">
    <property type="entry name" value="ALLANTOATE DEIMINASE-RELATED"/>
    <property type="match status" value="1"/>
</dbReference>
<dbReference type="Proteomes" id="UP001526430">
    <property type="component" value="Unassembled WGS sequence"/>
</dbReference>
<keyword evidence="4" id="KW-1185">Reference proteome</keyword>
<reference evidence="3 4" key="1">
    <citation type="submission" date="2022-10" db="EMBL/GenBank/DDBJ databases">
        <title>Roseococcus glaciei nov., sp. nov., isolated from glacier.</title>
        <authorList>
            <person name="Liu Q."/>
            <person name="Xin Y.-H."/>
        </authorList>
    </citation>
    <scope>NUCLEOTIDE SEQUENCE [LARGE SCALE GENOMIC DNA]</scope>
    <source>
        <strain evidence="3 4">MDT2-1-1</strain>
    </source>
</reference>
<dbReference type="EMBL" id="JAPFQI010000004">
    <property type="protein sequence ID" value="MCW8085712.1"/>
    <property type="molecule type" value="Genomic_DNA"/>
</dbReference>
<dbReference type="Gene3D" id="3.30.70.360">
    <property type="match status" value="1"/>
</dbReference>
<dbReference type="SUPFAM" id="SSF53187">
    <property type="entry name" value="Zn-dependent exopeptidases"/>
    <property type="match status" value="1"/>
</dbReference>
<dbReference type="PANTHER" id="PTHR32494:SF5">
    <property type="entry name" value="ALLANTOATE AMIDOHYDROLASE"/>
    <property type="match status" value="1"/>
</dbReference>
<dbReference type="InterPro" id="IPR010158">
    <property type="entry name" value="Amidase_Cbmase"/>
</dbReference>
<comment type="caution">
    <text evidence="3">The sequence shown here is derived from an EMBL/GenBank/DDBJ whole genome shotgun (WGS) entry which is preliminary data.</text>
</comment>